<evidence type="ECO:0000313" key="2">
    <source>
        <dbReference type="EMBL" id="GGR26725.1"/>
    </source>
</evidence>
<evidence type="ECO:0000313" key="3">
    <source>
        <dbReference type="Proteomes" id="UP000642014"/>
    </source>
</evidence>
<gene>
    <name evidence="2" type="ORF">GCM10010497_31330</name>
</gene>
<name>A0AAV4KKU9_9ACTN</name>
<feature type="region of interest" description="Disordered" evidence="1">
    <location>
        <begin position="14"/>
        <end position="43"/>
    </location>
</feature>
<dbReference type="EMBL" id="BMSJ01000005">
    <property type="protein sequence ID" value="GGR26725.1"/>
    <property type="molecule type" value="Genomic_DNA"/>
</dbReference>
<comment type="caution">
    <text evidence="2">The sequence shown here is derived from an EMBL/GenBank/DDBJ whole genome shotgun (WGS) entry which is preliminary data.</text>
</comment>
<sequence length="69" mass="7192">MSFAVEVARLMGPLPSREEARAHRAGPHRPGAREGCSGAEAAPERPFTGCRYSVAAADLIAAAKVETSV</sequence>
<evidence type="ECO:0000256" key="1">
    <source>
        <dbReference type="SAM" id="MobiDB-lite"/>
    </source>
</evidence>
<proteinExistence type="predicted"/>
<dbReference type="AlphaFoldDB" id="A0AAV4KKU9"/>
<protein>
    <submittedName>
        <fullName evidence="2">Uncharacterized protein</fullName>
    </submittedName>
</protein>
<organism evidence="2 3">
    <name type="scientific">Streptomyces cinereoruber</name>
    <dbReference type="NCBI Taxonomy" id="67260"/>
    <lineage>
        <taxon>Bacteria</taxon>
        <taxon>Bacillati</taxon>
        <taxon>Actinomycetota</taxon>
        <taxon>Actinomycetes</taxon>
        <taxon>Kitasatosporales</taxon>
        <taxon>Streptomycetaceae</taxon>
        <taxon>Streptomyces</taxon>
    </lineage>
</organism>
<dbReference type="Proteomes" id="UP000642014">
    <property type="component" value="Unassembled WGS sequence"/>
</dbReference>
<reference evidence="2 3" key="1">
    <citation type="journal article" date="2014" name="Int. J. Syst. Evol. Microbiol.">
        <title>Complete genome sequence of Corynebacterium casei LMG S-19264T (=DSM 44701T), isolated from a smear-ripened cheese.</title>
        <authorList>
            <consortium name="US DOE Joint Genome Institute (JGI-PGF)"/>
            <person name="Walter F."/>
            <person name="Albersmeier A."/>
            <person name="Kalinowski J."/>
            <person name="Ruckert C."/>
        </authorList>
    </citation>
    <scope>NUCLEOTIDE SEQUENCE [LARGE SCALE GENOMIC DNA]</scope>
    <source>
        <strain evidence="2 3">JCM 4205</strain>
    </source>
</reference>
<accession>A0AAV4KKU9</accession>